<dbReference type="InParanoid" id="L2GPN4"/>
<keyword evidence="6" id="KW-1185">Reference proteome</keyword>
<reference evidence="6" key="1">
    <citation type="submission" date="2011-05" db="EMBL/GenBank/DDBJ databases">
        <title>The genome sequence of Vittaforma corneae strain ATCC 50505.</title>
        <authorList>
            <consortium name="The Broad Institute Genome Sequencing Platform"/>
            <person name="Cuomo C."/>
            <person name="Didier E."/>
            <person name="Bowers L."/>
            <person name="Young S.K."/>
            <person name="Zeng Q."/>
            <person name="Gargeya S."/>
            <person name="Fitzgerald M."/>
            <person name="Haas B."/>
            <person name="Abouelleil A."/>
            <person name="Alvarado L."/>
            <person name="Arachchi H.M."/>
            <person name="Berlin A."/>
            <person name="Chapman S.B."/>
            <person name="Gearin G."/>
            <person name="Goldberg J."/>
            <person name="Griggs A."/>
            <person name="Gujja S."/>
            <person name="Hansen M."/>
            <person name="Heiman D."/>
            <person name="Howarth C."/>
            <person name="Larimer J."/>
            <person name="Lui A."/>
            <person name="MacDonald P.J.P."/>
            <person name="McCowen C."/>
            <person name="Montmayeur A."/>
            <person name="Murphy C."/>
            <person name="Neiman D."/>
            <person name="Pearson M."/>
            <person name="Priest M."/>
            <person name="Roberts A."/>
            <person name="Saif S."/>
            <person name="Shea T."/>
            <person name="Sisk P."/>
            <person name="Stolte C."/>
            <person name="Sykes S."/>
            <person name="Wortman J."/>
            <person name="Nusbaum C."/>
            <person name="Birren B."/>
        </authorList>
    </citation>
    <scope>NUCLEOTIDE SEQUENCE [LARGE SCALE GENOMIC DNA]</scope>
    <source>
        <strain evidence="6">ATCC 50505</strain>
    </source>
</reference>
<dbReference type="EMBL" id="JH370130">
    <property type="protein sequence ID" value="ELA42853.1"/>
    <property type="molecule type" value="Genomic_DNA"/>
</dbReference>
<keyword evidence="2" id="KW-0963">Cytoplasm</keyword>
<dbReference type="Pfam" id="PF01922">
    <property type="entry name" value="SRP19"/>
    <property type="match status" value="1"/>
</dbReference>
<dbReference type="OrthoDB" id="2190947at2759"/>
<dbReference type="GO" id="GO:0008312">
    <property type="term" value="F:7S RNA binding"/>
    <property type="evidence" value="ECO:0007669"/>
    <property type="project" value="InterPro"/>
</dbReference>
<dbReference type="GO" id="GO:0005786">
    <property type="term" value="C:signal recognition particle, endoplasmic reticulum targeting"/>
    <property type="evidence" value="ECO:0007669"/>
    <property type="project" value="UniProtKB-KW"/>
</dbReference>
<dbReference type="PANTHER" id="PTHR17453:SF0">
    <property type="entry name" value="SIGNAL RECOGNITION PARTICLE 19 KDA PROTEIN"/>
    <property type="match status" value="1"/>
</dbReference>
<sequence length="122" mass="13880">MLDSTEKCFIIYPIYINSSVSLGRGRKYSLKNSVSKPTFKEIKHALDSLGVKYEEEPEKMHPKEGKEKGRFRIDKAHTRKYIVDNLAPKISELRAQADARTKSGSNLLNLVPKSRKKSKKAS</sequence>
<dbReference type="AlphaFoldDB" id="L2GPN4"/>
<dbReference type="SUPFAM" id="SSF69695">
    <property type="entry name" value="SRP19"/>
    <property type="match status" value="1"/>
</dbReference>
<dbReference type="Proteomes" id="UP000011082">
    <property type="component" value="Unassembled WGS sequence"/>
</dbReference>
<accession>L2GPN4</accession>
<evidence type="ECO:0000313" key="6">
    <source>
        <dbReference type="Proteomes" id="UP000011082"/>
    </source>
</evidence>
<dbReference type="OMA" id="TVFMPRT"/>
<evidence type="ECO:0000256" key="1">
    <source>
        <dbReference type="ARBA" id="ARBA00004496"/>
    </source>
</evidence>
<evidence type="ECO:0008006" key="7">
    <source>
        <dbReference type="Google" id="ProtNLM"/>
    </source>
</evidence>
<evidence type="ECO:0000256" key="4">
    <source>
        <dbReference type="ARBA" id="ARBA00023274"/>
    </source>
</evidence>
<keyword evidence="4" id="KW-0687">Ribonucleoprotein</keyword>
<gene>
    <name evidence="5" type="ORF">VICG_00168</name>
</gene>
<evidence type="ECO:0000256" key="2">
    <source>
        <dbReference type="ARBA" id="ARBA00022490"/>
    </source>
</evidence>
<dbReference type="GO" id="GO:0006617">
    <property type="term" value="P:SRP-dependent cotranslational protein targeting to membrane, signal sequence recognition"/>
    <property type="evidence" value="ECO:0007669"/>
    <property type="project" value="TreeGrafter"/>
</dbReference>
<dbReference type="STRING" id="993615.L2GPN4"/>
<dbReference type="VEuPathDB" id="MicrosporidiaDB:VICG_00168"/>
<dbReference type="PANTHER" id="PTHR17453">
    <property type="entry name" value="SIGNAL RECOGNITION PARTICLE 19 KD PROTEIN"/>
    <property type="match status" value="1"/>
</dbReference>
<organism evidence="5 6">
    <name type="scientific">Vittaforma corneae (strain ATCC 50505)</name>
    <name type="common">Microsporidian parasite</name>
    <name type="synonym">Nosema corneum</name>
    <dbReference type="NCBI Taxonomy" id="993615"/>
    <lineage>
        <taxon>Eukaryota</taxon>
        <taxon>Fungi</taxon>
        <taxon>Fungi incertae sedis</taxon>
        <taxon>Microsporidia</taxon>
        <taxon>Nosematidae</taxon>
        <taxon>Vittaforma</taxon>
    </lineage>
</organism>
<evidence type="ECO:0000256" key="3">
    <source>
        <dbReference type="ARBA" id="ARBA00023135"/>
    </source>
</evidence>
<keyword evidence="3" id="KW-0733">Signal recognition particle</keyword>
<dbReference type="Gene3D" id="3.30.56.30">
    <property type="entry name" value="Signal recognition particle, SRP19-like subunit"/>
    <property type="match status" value="1"/>
</dbReference>
<dbReference type="InterPro" id="IPR002778">
    <property type="entry name" value="Signal_recog_particle_SRP19"/>
</dbReference>
<comment type="subcellular location">
    <subcellularLocation>
        <location evidence="1">Cytoplasm</location>
    </subcellularLocation>
</comment>
<evidence type="ECO:0000313" key="5">
    <source>
        <dbReference type="EMBL" id="ELA42853.1"/>
    </source>
</evidence>
<dbReference type="GeneID" id="19880886"/>
<dbReference type="RefSeq" id="XP_007603621.1">
    <property type="nucleotide sequence ID" value="XM_007603559.1"/>
</dbReference>
<dbReference type="HOGENOM" id="CLU_154721_0_0_1"/>
<name>L2GPN4_VITCO</name>
<protein>
    <recommendedName>
        <fullName evidence="7">SRP19 protein</fullName>
    </recommendedName>
</protein>
<proteinExistence type="predicted"/>
<dbReference type="InterPro" id="IPR036521">
    <property type="entry name" value="SRP19-like_sf"/>
</dbReference>